<protein>
    <recommendedName>
        <fullName evidence="8">Kinase</fullName>
        <ecNumber evidence="8">2.7.-.-</ecNumber>
    </recommendedName>
</protein>
<evidence type="ECO:0000256" key="7">
    <source>
        <dbReference type="ARBA" id="ARBA00036525"/>
    </source>
</evidence>
<comment type="catalytic activity">
    <reaction evidence="6">
        <text>1D-myo-inositol 1,4,5-trisphosphate + 2 ATP = 1D-myo-inositol 1,3,4,5,6-pentakisphosphate + 2 ADP + 2 H(+)</text>
        <dbReference type="Rhea" id="RHEA:32359"/>
        <dbReference type="ChEBI" id="CHEBI:15378"/>
        <dbReference type="ChEBI" id="CHEBI:30616"/>
        <dbReference type="ChEBI" id="CHEBI:57733"/>
        <dbReference type="ChEBI" id="CHEBI:203600"/>
        <dbReference type="ChEBI" id="CHEBI:456216"/>
        <dbReference type="EC" id="2.7.1.151"/>
    </reaction>
</comment>
<keyword evidence="11" id="KW-1185">Reference proteome</keyword>
<keyword evidence="5" id="KW-0067">ATP-binding</keyword>
<comment type="similarity">
    <text evidence="1 8">Belongs to the inositol phosphokinase (IPK) family.</text>
</comment>
<dbReference type="GO" id="GO:0005524">
    <property type="term" value="F:ATP binding"/>
    <property type="evidence" value="ECO:0007669"/>
    <property type="project" value="UniProtKB-KW"/>
</dbReference>
<dbReference type="SUPFAM" id="SSF56104">
    <property type="entry name" value="SAICAR synthase-like"/>
    <property type="match status" value="1"/>
</dbReference>
<evidence type="ECO:0000256" key="5">
    <source>
        <dbReference type="ARBA" id="ARBA00022840"/>
    </source>
</evidence>
<dbReference type="AlphaFoldDB" id="A0A0G4FCX2"/>
<sequence>MLLSNNHNHDNRAPFPAATSVESSRGTDTSEEQDAVIMKGWVSRLSDRIASDARADQRIDQEQQQESRPNGVQGLLDYLKSQAADSDTHKYWTGILGCANRRYNEDLEAAVILRPKSSSSKAGGSPLLLTDEHGFVYKIFNAELTSECDFYQRVRRAAALQGERALTTGRAVHGRLSKAVQLTKDQLQEVRTLAYLEQQHLIPSFRGVTPVARLASVNRARHQHDLPPTPSAPSSVGGRDGVPVDNTWTPVQGDDRALPSIKLEDFTFGYDRPAIADLKLGSGWLGCHPGDPAFMARVACASKDLAEREALVARWLAMKKQMKRELSLEELLREAVGVPLRLGLTSGGGEPLCRADAFALIKSWRQEQVSKSTTQWTMGLSVGGMLFADELGGMQVSRSEGKDLTDGELVDLLLRFLRDNGDLAIALLDKLVKLKEWFAHQWCYRFYATSIVMVYDQLQPSRCDLRWLDFAHAIRLTSRGSPLSQQSSSARLSHSPSLTSTPSAAALSVTAASSTAARDSPVSPQSPSIMAPSDHTHTHPLSPSSVDQHASMLRGMDNLMDVLRSVAWGRQLVLADLQLVPKPGRATEAAHETEAAGSPPPCSRSDEACQGEEDCGSPLMLPQIDEAIDALVQMDSPAIAISRRGDESPLPLPLASNERLNDPSQPVTISSLPPPGALPPPSSSSAEGEIDSEGGPVAPAPSIVDRYRVTYAHVQRGLPAAYTFPAPVSRTAGSAQQRKGSTGNGAGPPFRRKKVLVGMAREDAGAGGGSSHSDDDDSSSVSSPMCLSVTQGRHGFSLHVGAPDR</sequence>
<feature type="region of interest" description="Disordered" evidence="9">
    <location>
        <begin position="1"/>
        <end position="33"/>
    </location>
</feature>
<evidence type="ECO:0000256" key="3">
    <source>
        <dbReference type="ARBA" id="ARBA00022741"/>
    </source>
</evidence>
<evidence type="ECO:0000313" key="10">
    <source>
        <dbReference type="EMBL" id="CEM10768.1"/>
    </source>
</evidence>
<dbReference type="Pfam" id="PF03770">
    <property type="entry name" value="IPK"/>
    <property type="match status" value="1"/>
</dbReference>
<dbReference type="InterPro" id="IPR038286">
    <property type="entry name" value="IPK_sf"/>
</dbReference>
<feature type="compositionally biased region" description="Low complexity" evidence="9">
    <location>
        <begin position="481"/>
        <end position="517"/>
    </location>
</feature>
<dbReference type="GO" id="GO:0005634">
    <property type="term" value="C:nucleus"/>
    <property type="evidence" value="ECO:0007669"/>
    <property type="project" value="TreeGrafter"/>
</dbReference>
<keyword evidence="2 8" id="KW-0808">Transferase</keyword>
<dbReference type="EC" id="2.7.-.-" evidence="8"/>
<dbReference type="InParanoid" id="A0A0G4FCX2"/>
<feature type="region of interest" description="Disordered" evidence="9">
    <location>
        <begin position="53"/>
        <end position="72"/>
    </location>
</feature>
<dbReference type="GO" id="GO:0008440">
    <property type="term" value="F:inositol-1,4,5-trisphosphate 3-kinase activity"/>
    <property type="evidence" value="ECO:0007669"/>
    <property type="project" value="TreeGrafter"/>
</dbReference>
<evidence type="ECO:0000313" key="11">
    <source>
        <dbReference type="Proteomes" id="UP000041254"/>
    </source>
</evidence>
<dbReference type="GO" id="GO:0047326">
    <property type="term" value="F:inositol-1,3,4,6-tetrakisphosphate 5-kinase activity"/>
    <property type="evidence" value="ECO:0007669"/>
    <property type="project" value="RHEA"/>
</dbReference>
<evidence type="ECO:0000256" key="6">
    <source>
        <dbReference type="ARBA" id="ARBA00036164"/>
    </source>
</evidence>
<comment type="catalytic activity">
    <reaction evidence="7">
        <text>1D-myo-inositol 1,3,4,6-tetrakisphosphate + ATP = 1D-myo-inositol 1,3,4,5,6-pentakisphosphate + ADP + H(+)</text>
        <dbReference type="Rhea" id="RHEA:12717"/>
        <dbReference type="ChEBI" id="CHEBI:15378"/>
        <dbReference type="ChEBI" id="CHEBI:30616"/>
        <dbReference type="ChEBI" id="CHEBI:57660"/>
        <dbReference type="ChEBI" id="CHEBI:57733"/>
        <dbReference type="ChEBI" id="CHEBI:456216"/>
        <dbReference type="EC" id="2.7.1.140"/>
    </reaction>
</comment>
<proteinExistence type="inferred from homology"/>
<evidence type="ECO:0000256" key="2">
    <source>
        <dbReference type="ARBA" id="ARBA00022679"/>
    </source>
</evidence>
<feature type="region of interest" description="Disordered" evidence="9">
    <location>
        <begin position="481"/>
        <end position="547"/>
    </location>
</feature>
<keyword evidence="4 8" id="KW-0418">Kinase</keyword>
<accession>A0A0G4FCX2</accession>
<dbReference type="EMBL" id="CDMY01000405">
    <property type="protein sequence ID" value="CEM10768.1"/>
    <property type="molecule type" value="Genomic_DNA"/>
</dbReference>
<feature type="compositionally biased region" description="Polar residues" evidence="9">
    <location>
        <begin position="731"/>
        <end position="741"/>
    </location>
</feature>
<keyword evidence="3" id="KW-0547">Nucleotide-binding</keyword>
<dbReference type="VEuPathDB" id="CryptoDB:Vbra_15019"/>
<dbReference type="InterPro" id="IPR005522">
    <property type="entry name" value="IPK"/>
</dbReference>
<dbReference type="PANTHER" id="PTHR12400:SF51">
    <property type="entry name" value="INOSITOL POLYPHOSPHATE MULTIKINASE"/>
    <property type="match status" value="1"/>
</dbReference>
<feature type="region of interest" description="Disordered" evidence="9">
    <location>
        <begin position="220"/>
        <end position="253"/>
    </location>
</feature>
<evidence type="ECO:0000256" key="4">
    <source>
        <dbReference type="ARBA" id="ARBA00022777"/>
    </source>
</evidence>
<feature type="region of interest" description="Disordered" evidence="9">
    <location>
        <begin position="642"/>
        <end position="701"/>
    </location>
</feature>
<dbReference type="Proteomes" id="UP000041254">
    <property type="component" value="Unassembled WGS sequence"/>
</dbReference>
<feature type="region of interest" description="Disordered" evidence="9">
    <location>
        <begin position="729"/>
        <end position="805"/>
    </location>
</feature>
<evidence type="ECO:0000256" key="8">
    <source>
        <dbReference type="RuleBase" id="RU363090"/>
    </source>
</evidence>
<evidence type="ECO:0000256" key="1">
    <source>
        <dbReference type="ARBA" id="ARBA00007374"/>
    </source>
</evidence>
<dbReference type="PANTHER" id="PTHR12400">
    <property type="entry name" value="INOSITOL POLYPHOSPHATE KINASE"/>
    <property type="match status" value="1"/>
</dbReference>
<reference evidence="10 11" key="1">
    <citation type="submission" date="2014-11" db="EMBL/GenBank/DDBJ databases">
        <authorList>
            <person name="Zhu J."/>
            <person name="Qi W."/>
            <person name="Song R."/>
        </authorList>
    </citation>
    <scope>NUCLEOTIDE SEQUENCE [LARGE SCALE GENOMIC DNA]</scope>
</reference>
<evidence type="ECO:0000256" key="9">
    <source>
        <dbReference type="SAM" id="MobiDB-lite"/>
    </source>
</evidence>
<dbReference type="Gene3D" id="3.30.470.160">
    <property type="entry name" value="Inositol polyphosphate kinase"/>
    <property type="match status" value="1"/>
</dbReference>
<feature type="region of interest" description="Disordered" evidence="9">
    <location>
        <begin position="585"/>
        <end position="618"/>
    </location>
</feature>
<dbReference type="GO" id="GO:0032958">
    <property type="term" value="P:inositol phosphate biosynthetic process"/>
    <property type="evidence" value="ECO:0007669"/>
    <property type="project" value="InterPro"/>
</dbReference>
<dbReference type="OrthoDB" id="338650at2759"/>
<gene>
    <name evidence="10" type="ORF">Vbra_15019</name>
</gene>
<organism evidence="10 11">
    <name type="scientific">Vitrella brassicaformis (strain CCMP3155)</name>
    <dbReference type="NCBI Taxonomy" id="1169540"/>
    <lineage>
        <taxon>Eukaryota</taxon>
        <taxon>Sar</taxon>
        <taxon>Alveolata</taxon>
        <taxon>Colpodellida</taxon>
        <taxon>Vitrellaceae</taxon>
        <taxon>Vitrella</taxon>
    </lineage>
</organism>
<feature type="compositionally biased region" description="Pro residues" evidence="9">
    <location>
        <begin position="672"/>
        <end position="682"/>
    </location>
</feature>
<dbReference type="GO" id="GO:0005737">
    <property type="term" value="C:cytoplasm"/>
    <property type="evidence" value="ECO:0007669"/>
    <property type="project" value="TreeGrafter"/>
</dbReference>
<name>A0A0G4FCX2_VITBC</name>